<dbReference type="InterPro" id="IPR015819">
    <property type="entry name" value="Lipid_transp_b-sht_shell"/>
</dbReference>
<sequence>MKAVVFALTLALVAPAFEASKTYVYKYEALLLGGLPEEGLARAGIKVTSKVLIGAITPTIYMLKLVDPEIFEYSGVWPKDPFVPAAKLTSALAAQLLTPIKFEYANGVVGKVFAPTGVSETVLNIHRGILNILQLNIKKTQNVYEMQEAGAQGVCKTHYVISEDTKTGRVHLIKTKDLNHCQERIFKEFGLAYTEKCVECQQRGKNLRGAATYNYIMKPTATGAIIMEATVAELHQFSPFNEMNGAAHMEAKQTLAFVEIKNTPVEHNKEEYLHRGSIQYQFATEILQTPIQLLRISNARAQIVEILNHLVKYNVAKVHVDAPLKFIQLVQLMRVASFESIKAIWNQFKAKPAFRYWILDAIPAIGTPVTLKFIKEELVDGHMTISEAAPALVAAVHMVTADVETIKLFETLAFNHKIQENPVMREVAMLGYGTMISKYCAAYPTCHADFLKPIHNLLVEAIAKSNFEEIAMALKVLGNAGHPASLKPIMKLLPGFGNAAATLPLRIQADAILAMRNIAKKEPRMIQDVAVQLFMDKALHSELRMIATVVLFETNLPMGLVTTLADAVTKEDNLQVASFVYSLIKAMTKSTVPDFASVAAACNVAVKILSPKFNRLSFRFSKATHLDYYHSPLMMGAAASAFYINDAATVLPRAVVAKARTYFAGAAADVLEIGVRTEGIQEALMKMPKAPENLDRVTKMKRVIKALSDWRSLPSSEPLASVYVKFFGQEIAFANIDKAIIEHAINLATGPAVQAEAKSAVRALVSGVAFQYAKPLLAAEVRHIFPTAVGVPMELSFYTAAVAIATVNVKATMSPPLPETFHVSQLMKTDIRLQAEFTPSIAMNTFAVMGVNTAFIQAALMARVEVHTIVPARFTAQLDMVKGNFKIEALPVQIINHIASVHVETLALARNVEDLAAAKFTPMLPEAKSVTQLSNEISTSKIASSTIGSLSRSSELLYNDMPSNFLPKKVRAIKVEKKMCAKSKLFGIKACAEVESQNAAFIRNSALYALIGKHSVLVDVSQDNIYYYIYLSFYIKPELVCLFCLQHPISKARTSRKSSASSFEAIYKQAKYLGNAVAPAVTIIIRAVRADSEVQGYQIAAYLDKANSRLQIILVNLAPKDNWRICADGVLLSNHKVKAKFAWGVECKEFETEITAETGLVGPDPAFRVKLTWDKLPSGLKRYAKKLAEYLSSAAVYAELNQARANNSVKQIKLHVAVASERTLNVILKTPKRTVYKQALALPIALPIEATSKELDFADQIYYMFSKANAAECSMVRDTLTTFNNRKYKNKMPLSCYQVLAQDCTSELKFMVLLKKDHHNEQNHINVKISDIDIDLYSKDNDVLVKVNGMEVPINKLPYRHPKAQGLSLYAPRLGLQEVYFEKNIWKVQVVDWMKGKTCGICGKADGEVRQEYRTPSGRLTKSPVSFAHSWVLPSESCRDKSECRMKIESVKLEKQVIVDGKESNCYSVEPVLRCLPGCLPVRTISVTIGFHCLPTDYNLNGSEGLSNIYEKSVDLRETAEAHLVCRCTEQCA</sequence>
<dbReference type="Gene3D" id="2.20.90.10">
    <property type="entry name" value="Vitellinogen, beta-sheet shell domain"/>
    <property type="match status" value="1"/>
</dbReference>
<evidence type="ECO:0000313" key="12">
    <source>
        <dbReference type="Proteomes" id="UP000314982"/>
    </source>
</evidence>
<evidence type="ECO:0000256" key="6">
    <source>
        <dbReference type="ARBA" id="ARBA00057087"/>
    </source>
</evidence>
<dbReference type="InterPro" id="IPR001846">
    <property type="entry name" value="VWF_type-D"/>
</dbReference>
<dbReference type="Gene3D" id="2.20.50.20">
    <property type="entry name" value="Lipovitellin. Chain A, domain 3"/>
    <property type="match status" value="2"/>
</dbReference>
<organism evidence="11 12">
    <name type="scientific">Hucho hucho</name>
    <name type="common">huchen</name>
    <dbReference type="NCBI Taxonomy" id="62062"/>
    <lineage>
        <taxon>Eukaryota</taxon>
        <taxon>Metazoa</taxon>
        <taxon>Chordata</taxon>
        <taxon>Craniata</taxon>
        <taxon>Vertebrata</taxon>
        <taxon>Euteleostomi</taxon>
        <taxon>Actinopterygii</taxon>
        <taxon>Neopterygii</taxon>
        <taxon>Teleostei</taxon>
        <taxon>Protacanthopterygii</taxon>
        <taxon>Salmoniformes</taxon>
        <taxon>Salmonidae</taxon>
        <taxon>Salmoninae</taxon>
        <taxon>Hucho</taxon>
    </lineage>
</organism>
<evidence type="ECO:0000256" key="8">
    <source>
        <dbReference type="SAM" id="SignalP"/>
    </source>
</evidence>
<keyword evidence="5" id="KW-0325">Glycoprotein</keyword>
<dbReference type="SUPFAM" id="SSF56968">
    <property type="entry name" value="Lipovitellin-phosvitin complex, beta-sheet shell regions"/>
    <property type="match status" value="3"/>
</dbReference>
<dbReference type="FunFam" id="2.20.90.10:FF:000001">
    <property type="entry name" value="Vitellogenin 7"/>
    <property type="match status" value="1"/>
</dbReference>
<dbReference type="InterPro" id="IPR050733">
    <property type="entry name" value="Vitellogenin/Apolipophorin"/>
</dbReference>
<dbReference type="InterPro" id="IPR011030">
    <property type="entry name" value="Lipovitellin_superhlx_dom"/>
</dbReference>
<evidence type="ECO:0000259" key="9">
    <source>
        <dbReference type="PROSITE" id="PS51211"/>
    </source>
</evidence>
<dbReference type="Gene3D" id="1.25.10.20">
    <property type="entry name" value="Vitellinogen, superhelical"/>
    <property type="match status" value="1"/>
</dbReference>
<keyword evidence="2 8" id="KW-0732">Signal</keyword>
<dbReference type="FunFam" id="2.20.50.20:FF:000001">
    <property type="entry name" value="Vitellogenin 5"/>
    <property type="match status" value="1"/>
</dbReference>
<dbReference type="FunFam" id="2.30.230.10:FF:000002">
    <property type="entry name" value="Vitellogenin 7"/>
    <property type="match status" value="1"/>
</dbReference>
<feature type="disulfide bond" evidence="7">
    <location>
        <begin position="155"/>
        <end position="181"/>
    </location>
</feature>
<dbReference type="InterPro" id="IPR037088">
    <property type="entry name" value="Vitellinogen_b-sht_shell_sf"/>
</dbReference>
<comment type="function">
    <text evidence="6">Precursor of the major egg-yolk proteins that are sources of nutrients during early development of oviparous organisms.</text>
</comment>
<dbReference type="GO" id="GO:0045735">
    <property type="term" value="F:nutrient reservoir activity"/>
    <property type="evidence" value="ECO:0007669"/>
    <property type="project" value="UniProtKB-KW"/>
</dbReference>
<dbReference type="Pfam" id="PF00094">
    <property type="entry name" value="VWD"/>
    <property type="match status" value="1"/>
</dbReference>
<dbReference type="SMART" id="SM00638">
    <property type="entry name" value="LPD_N"/>
    <property type="match status" value="1"/>
</dbReference>
<keyword evidence="12" id="KW-1185">Reference proteome</keyword>
<dbReference type="PANTHER" id="PTHR23345">
    <property type="entry name" value="VITELLOGENIN-RELATED"/>
    <property type="match status" value="1"/>
</dbReference>
<feature type="domain" description="VWFD" evidence="10">
    <location>
        <begin position="1271"/>
        <end position="1439"/>
    </location>
</feature>
<evidence type="ECO:0000256" key="5">
    <source>
        <dbReference type="ARBA" id="ARBA00023180"/>
    </source>
</evidence>
<dbReference type="SMART" id="SM00216">
    <property type="entry name" value="VWD"/>
    <property type="match status" value="1"/>
</dbReference>
<proteinExistence type="predicted"/>
<dbReference type="Proteomes" id="UP000314982">
    <property type="component" value="Unassembled WGS sequence"/>
</dbReference>
<feature type="signal peptide" evidence="8">
    <location>
        <begin position="1"/>
        <end position="19"/>
    </location>
</feature>
<accession>A0A4W5MKG3</accession>
<feature type="domain" description="Vitellogenin" evidence="9">
    <location>
        <begin position="17"/>
        <end position="655"/>
    </location>
</feature>
<reference evidence="11" key="3">
    <citation type="submission" date="2025-09" db="UniProtKB">
        <authorList>
            <consortium name="Ensembl"/>
        </authorList>
    </citation>
    <scope>IDENTIFICATION</scope>
</reference>
<dbReference type="InterPro" id="IPR015816">
    <property type="entry name" value="Vitellinogen_b-sht_N"/>
</dbReference>
<dbReference type="InterPro" id="IPR015255">
    <property type="entry name" value="Vitellinogen_open_b-sht"/>
</dbReference>
<reference evidence="12" key="1">
    <citation type="submission" date="2018-06" db="EMBL/GenBank/DDBJ databases">
        <title>Genome assembly of Danube salmon.</title>
        <authorList>
            <person name="Macqueen D.J."/>
            <person name="Gundappa M.K."/>
        </authorList>
    </citation>
    <scope>NUCLEOTIDE SEQUENCE [LARGE SCALE GENOMIC DNA]</scope>
</reference>
<dbReference type="InterPro" id="IPR015258">
    <property type="entry name" value="Vitellinogen_b-sht_shell"/>
</dbReference>
<evidence type="ECO:0000256" key="2">
    <source>
        <dbReference type="ARBA" id="ARBA00022729"/>
    </source>
</evidence>
<evidence type="ECO:0000256" key="3">
    <source>
        <dbReference type="ARBA" id="ARBA00022761"/>
    </source>
</evidence>
<dbReference type="FunFam" id="1.25.10.20:FF:000002">
    <property type="entry name" value="Vitellogenin 7"/>
    <property type="match status" value="1"/>
</dbReference>
<dbReference type="Pfam" id="PF09172">
    <property type="entry name" value="Vit_open_b-sht"/>
    <property type="match status" value="1"/>
</dbReference>
<dbReference type="InterPro" id="IPR001747">
    <property type="entry name" value="Vitellogenin_N"/>
</dbReference>
<dbReference type="SMART" id="SM01169">
    <property type="entry name" value="DUF1943"/>
    <property type="match status" value="1"/>
</dbReference>
<comment type="caution">
    <text evidence="7">Lacks conserved residue(s) required for the propagation of feature annotation.</text>
</comment>
<dbReference type="Ensembl" id="ENSHHUT00000040881.1">
    <property type="protein sequence ID" value="ENSHHUP00000039341.1"/>
    <property type="gene ID" value="ENSHHUG00000014955.1"/>
</dbReference>
<protein>
    <submittedName>
        <fullName evidence="11">Uncharacterized protein</fullName>
    </submittedName>
</protein>
<dbReference type="GeneTree" id="ENSGT00530000064273"/>
<dbReference type="Pfam" id="PF09175">
    <property type="entry name" value="Vit_b-sht_shell"/>
    <property type="match status" value="1"/>
</dbReference>
<dbReference type="InterPro" id="IPR015817">
    <property type="entry name" value="Vitellinogen_open_b-sht_sub1"/>
</dbReference>
<reference evidence="11" key="2">
    <citation type="submission" date="2025-08" db="UniProtKB">
        <authorList>
            <consortium name="Ensembl"/>
        </authorList>
    </citation>
    <scope>IDENTIFICATION</scope>
</reference>
<keyword evidence="4 7" id="KW-1015">Disulfide bond</keyword>
<dbReference type="PROSITE" id="PS51233">
    <property type="entry name" value="VWFD"/>
    <property type="match status" value="1"/>
</dbReference>
<evidence type="ECO:0000259" key="10">
    <source>
        <dbReference type="PROSITE" id="PS51233"/>
    </source>
</evidence>
<dbReference type="GO" id="GO:0071391">
    <property type="term" value="P:cellular response to estrogen stimulus"/>
    <property type="evidence" value="ECO:0007669"/>
    <property type="project" value="TreeGrafter"/>
</dbReference>
<feature type="chain" id="PRO_5021486977" evidence="8">
    <location>
        <begin position="20"/>
        <end position="1533"/>
    </location>
</feature>
<dbReference type="GO" id="GO:0032355">
    <property type="term" value="P:response to estradiol"/>
    <property type="evidence" value="ECO:0007669"/>
    <property type="project" value="TreeGrafter"/>
</dbReference>
<dbReference type="Pfam" id="PF01347">
    <property type="entry name" value="Vitellogenin_N"/>
    <property type="match status" value="1"/>
</dbReference>
<dbReference type="SUPFAM" id="SSF48431">
    <property type="entry name" value="Lipovitellin-phosvitin complex, superhelical domain"/>
    <property type="match status" value="1"/>
</dbReference>
<dbReference type="Gene3D" id="2.20.80.10">
    <property type="entry name" value="Lipovitellin-phosvitin complex, chain A, domain 4"/>
    <property type="match status" value="1"/>
</dbReference>
<keyword evidence="3" id="KW-0758">Storage protein</keyword>
<dbReference type="SMART" id="SM01170">
    <property type="entry name" value="DUF1944"/>
    <property type="match status" value="1"/>
</dbReference>
<evidence type="ECO:0000256" key="4">
    <source>
        <dbReference type="ARBA" id="ARBA00023157"/>
    </source>
</evidence>
<feature type="disulfide bond" evidence="7">
    <location>
        <begin position="197"/>
        <end position="200"/>
    </location>
</feature>
<evidence type="ECO:0000256" key="7">
    <source>
        <dbReference type="PROSITE-ProRule" id="PRU00557"/>
    </source>
</evidence>
<dbReference type="PANTHER" id="PTHR23345:SF9">
    <property type="entry name" value="VITELLOGENIN-RELATED"/>
    <property type="match status" value="1"/>
</dbReference>
<keyword evidence="1" id="KW-0597">Phosphoprotein</keyword>
<dbReference type="GO" id="GO:0005319">
    <property type="term" value="F:lipid transporter activity"/>
    <property type="evidence" value="ECO:0007669"/>
    <property type="project" value="InterPro"/>
</dbReference>
<dbReference type="Gene3D" id="2.30.230.10">
    <property type="entry name" value="Lipovitellin, beta-sheet shell regions, chain A"/>
    <property type="match status" value="1"/>
</dbReference>
<name>A0A4W5MKG3_9TELE</name>
<evidence type="ECO:0000313" key="11">
    <source>
        <dbReference type="Ensembl" id="ENSHHUP00000039341.1"/>
    </source>
</evidence>
<evidence type="ECO:0000256" key="1">
    <source>
        <dbReference type="ARBA" id="ARBA00022553"/>
    </source>
</evidence>
<dbReference type="PROSITE" id="PS51211">
    <property type="entry name" value="VITELLOGENIN"/>
    <property type="match status" value="1"/>
</dbReference>